<keyword evidence="1" id="KW-0812">Transmembrane</keyword>
<comment type="caution">
    <text evidence="2">The sequence shown here is derived from an EMBL/GenBank/DDBJ whole genome shotgun (WGS) entry which is preliminary data.</text>
</comment>
<accession>A0A8B3S3J3</accession>
<gene>
    <name evidence="2" type="ORF">AEth_00926</name>
</gene>
<evidence type="ECO:0000256" key="1">
    <source>
        <dbReference type="SAM" id="Phobius"/>
    </source>
</evidence>
<feature type="transmembrane region" description="Helical" evidence="1">
    <location>
        <begin position="14"/>
        <end position="42"/>
    </location>
</feature>
<reference evidence="3" key="1">
    <citation type="submission" date="2019-01" db="EMBL/GenBank/DDBJ databases">
        <title>Anaerobic oxidation of ethane by archaea from a marine hydrocarbon seep.</title>
        <authorList>
            <person name="Musat F."/>
        </authorList>
    </citation>
    <scope>NUCLEOTIDE SEQUENCE [LARGE SCALE GENOMIC DNA]</scope>
</reference>
<name>A0A8B3S3J3_9EURY</name>
<keyword evidence="1" id="KW-0472">Membrane</keyword>
<evidence type="ECO:0000313" key="3">
    <source>
        <dbReference type="Proteomes" id="UP000291831"/>
    </source>
</evidence>
<evidence type="ECO:0008006" key="4">
    <source>
        <dbReference type="Google" id="ProtNLM"/>
    </source>
</evidence>
<organism evidence="2 3">
    <name type="scientific">Candidatus Argoarchaeum ethanivorans</name>
    <dbReference type="NCBI Taxonomy" id="2608793"/>
    <lineage>
        <taxon>Archaea</taxon>
        <taxon>Methanobacteriati</taxon>
        <taxon>Methanobacteriota</taxon>
        <taxon>Stenosarchaea group</taxon>
        <taxon>Methanomicrobia</taxon>
        <taxon>Methanosarcinales</taxon>
        <taxon>Methanosarcinales incertae sedis</taxon>
        <taxon>GOM Arc I cluster</taxon>
        <taxon>Candidatus Argoarchaeum</taxon>
    </lineage>
</organism>
<proteinExistence type="predicted"/>
<dbReference type="AlphaFoldDB" id="A0A8B3S3J3"/>
<protein>
    <recommendedName>
        <fullName evidence="4">S-layer protein C-terminal domain-containing protein</fullName>
    </recommendedName>
</protein>
<dbReference type="EMBL" id="RPGO01000024">
    <property type="protein sequence ID" value="RZB30972.1"/>
    <property type="molecule type" value="Genomic_DNA"/>
</dbReference>
<evidence type="ECO:0000313" key="2">
    <source>
        <dbReference type="EMBL" id="RZB30972.1"/>
    </source>
</evidence>
<feature type="transmembrane region" description="Helical" evidence="1">
    <location>
        <begin position="183"/>
        <end position="201"/>
    </location>
</feature>
<dbReference type="Proteomes" id="UP000291831">
    <property type="component" value="Unassembled WGS sequence"/>
</dbReference>
<sequence length="254" mass="28521">MIIINFLVNNSDVIILGIIASILTILLQTVVKVVSNLITYILTLRWSLRRLFSFVNKEDIYVISGSIDEETNKGIALLMGPDASAAANLYQTIEDIYSNSKVKHIYSTTNQSIYIDENIVSVGGPVHNVCTENLMKHLKSIVFFDENDALNYKGQIHSKSEEIDEDYGLIIRMINPFATTRKALIIAGCGSHGVLAASILFNKTKKFRDVQKDFKKKFGFFNNLLNKNFIAIVKCRMIGNDVSDITFIDTITIQ</sequence>
<keyword evidence="1" id="KW-1133">Transmembrane helix</keyword>